<dbReference type="Proteomes" id="UP000524387">
    <property type="component" value="Unassembled WGS sequence"/>
</dbReference>
<organism evidence="1 2">
    <name type="scientific">Listeria monocytogenes</name>
    <dbReference type="NCBI Taxonomy" id="1639"/>
    <lineage>
        <taxon>Bacteria</taxon>
        <taxon>Bacillati</taxon>
        <taxon>Bacillota</taxon>
        <taxon>Bacilli</taxon>
        <taxon>Bacillales</taxon>
        <taxon>Listeriaceae</taxon>
        <taxon>Listeria</taxon>
    </lineage>
</organism>
<gene>
    <name evidence="1" type="ORF">CW895_13790</name>
</gene>
<proteinExistence type="predicted"/>
<dbReference type="AlphaFoldDB" id="A0A823J600"/>
<name>A0A823J600_LISMN</name>
<evidence type="ECO:0000313" key="1">
    <source>
        <dbReference type="EMBL" id="EAG9354865.1"/>
    </source>
</evidence>
<dbReference type="EMBL" id="AABEKN010000006">
    <property type="protein sequence ID" value="EAG9354865.1"/>
    <property type="molecule type" value="Genomic_DNA"/>
</dbReference>
<sequence>MLEIKLDLLDESNNRQMKIFRKLKIYLRDQVNVMEGLLELQKSEDEFQNEFQALQEGAMSITEDSTEENMQVEAFQKYANAIQEGNNRVNAYRLKIMNLHASLLVKIFEGQFSSDDFIDGADTNYPEICKSIYATILGEEDIAGSDEKKSP</sequence>
<protein>
    <submittedName>
        <fullName evidence="1">Uncharacterized protein</fullName>
    </submittedName>
</protein>
<dbReference type="InterPro" id="IPR057006">
    <property type="entry name" value="Phage_TAC_19"/>
</dbReference>
<comment type="caution">
    <text evidence="1">The sequence shown here is derived from an EMBL/GenBank/DDBJ whole genome shotgun (WGS) entry which is preliminary data.</text>
</comment>
<accession>A0A823J600</accession>
<evidence type="ECO:0000313" key="2">
    <source>
        <dbReference type="Proteomes" id="UP000524387"/>
    </source>
</evidence>
<reference evidence="1 2" key="1">
    <citation type="submission" date="2019-04" db="EMBL/GenBank/DDBJ databases">
        <authorList>
            <consortium name="GenomeTrakr network: Whole genome sequencing for foodborne pathogen traceback"/>
        </authorList>
    </citation>
    <scope>NUCLEOTIDE SEQUENCE [LARGE SCALE GENOMIC DNA]</scope>
    <source>
        <strain evidence="1 2">CFSAN072502</strain>
    </source>
</reference>
<dbReference type="Pfam" id="PF23857">
    <property type="entry name" value="Phage_TAC_19"/>
    <property type="match status" value="1"/>
</dbReference>
<dbReference type="RefSeq" id="WP_070033934.1">
    <property type="nucleotide sequence ID" value="NZ_CP090057.1"/>
</dbReference>